<accession>A0A0D0KYN1</accession>
<name>A0A0D0KYN1_AGRTU</name>
<keyword evidence="1" id="KW-0472">Membrane</keyword>
<keyword evidence="1" id="KW-1133">Transmembrane helix</keyword>
<feature type="transmembrane region" description="Helical" evidence="1">
    <location>
        <begin position="85"/>
        <end position="106"/>
    </location>
</feature>
<evidence type="ECO:0000313" key="2">
    <source>
        <dbReference type="EMBL" id="KIQ02420.1"/>
    </source>
</evidence>
<keyword evidence="3" id="KW-0614">Plasmid</keyword>
<keyword evidence="1" id="KW-0812">Transmembrane</keyword>
<dbReference type="OrthoDB" id="7187254at2"/>
<organism evidence="2 4">
    <name type="scientific">Agrobacterium tumefaciens</name>
    <dbReference type="NCBI Taxonomy" id="358"/>
    <lineage>
        <taxon>Bacteria</taxon>
        <taxon>Pseudomonadati</taxon>
        <taxon>Pseudomonadota</taxon>
        <taxon>Alphaproteobacteria</taxon>
        <taxon>Hyphomicrobiales</taxon>
        <taxon>Rhizobiaceae</taxon>
        <taxon>Rhizobium/Agrobacterium group</taxon>
        <taxon>Agrobacterium</taxon>
        <taxon>Agrobacterium tumefaciens complex</taxon>
    </lineage>
</organism>
<evidence type="ECO:0000256" key="1">
    <source>
        <dbReference type="SAM" id="Phobius"/>
    </source>
</evidence>
<protein>
    <submittedName>
        <fullName evidence="2">Anti-sigma factor</fullName>
    </submittedName>
</protein>
<dbReference type="Proteomes" id="UP000035017">
    <property type="component" value="Unassembled WGS sequence"/>
</dbReference>
<dbReference type="Proteomes" id="UP000663946">
    <property type="component" value="Plasmid pQ15_94_5"/>
</dbReference>
<sequence>MMNTGSPIGEDDLQAYIDGKLTPDRQALVDAYLAGHPEASARVTQQLADREALRVRLSEKFSEPIPARLRIANLQSNAALRRQGWYRSAMAACIFLGMGLAGGWWLKPEGVQINAARLSEAGFAANASDAYRTFVVEVAHPVEVGADDEAHLVTWLSKRSGRALTPPNLSAFGYKLLGGRVLPGGGAAAAQLMYEDDKGERLAVYLRAGQSAQTAFTFEEKNGVSSFVWVDQGFDFAVSASVDRAKLLPIATAIYQGMI</sequence>
<dbReference type="AlphaFoldDB" id="A0A0D0KYN1"/>
<geneLocation type="plasmid" evidence="3 5">
    <name>pQ15_94_5</name>
</geneLocation>
<evidence type="ECO:0000313" key="5">
    <source>
        <dbReference type="Proteomes" id="UP000663946"/>
    </source>
</evidence>
<evidence type="ECO:0000313" key="3">
    <source>
        <dbReference type="EMBL" id="QTG17448.1"/>
    </source>
</evidence>
<dbReference type="RefSeq" id="WP_042617846.1">
    <property type="nucleotide sequence ID" value="NZ_CP049222.1"/>
</dbReference>
<reference evidence="3" key="2">
    <citation type="submission" date="2020-02" db="EMBL/GenBank/DDBJ databases">
        <title>Unexpected conservation and global transmission of agrobacterial virulence plasmids.</title>
        <authorList>
            <person name="Weisberg A.J."/>
            <person name="Davis E.W. II"/>
            <person name="Tabima J.R."/>
            <person name="Belcher M.S."/>
            <person name="Miller M."/>
            <person name="Kuo C.-H."/>
            <person name="Loper J.E."/>
            <person name="Grunwald N.J."/>
            <person name="Putnam M.L."/>
            <person name="Chang J.H."/>
        </authorList>
    </citation>
    <scope>NUCLEOTIDE SEQUENCE</scope>
    <source>
        <strain evidence="3">Q15/94</strain>
        <plasmid evidence="3">pQ15_94_5</plasmid>
    </source>
</reference>
<dbReference type="EMBL" id="CP049222">
    <property type="protein sequence ID" value="QTG17448.1"/>
    <property type="molecule type" value="Genomic_DNA"/>
</dbReference>
<dbReference type="EMBL" id="JXQV01000010">
    <property type="protein sequence ID" value="KIQ02420.1"/>
    <property type="molecule type" value="Genomic_DNA"/>
</dbReference>
<reference evidence="2 4" key="1">
    <citation type="submission" date="2014-12" db="EMBL/GenBank/DDBJ databases">
        <title>16Stimator: statistical estimation of ribosomal gene copy numbers from draft genome assemblies.</title>
        <authorList>
            <person name="Perisin M.A."/>
            <person name="Vetter M."/>
            <person name="Gilbert J.A."/>
            <person name="Bergelson J."/>
        </authorList>
    </citation>
    <scope>NUCLEOTIDE SEQUENCE [LARGE SCALE GENOMIC DNA]</scope>
    <source>
        <strain evidence="2 4">MEJ076</strain>
    </source>
</reference>
<gene>
    <name evidence="3" type="ORF">G6M86_29650</name>
    <name evidence="2" type="ORF">RU07_11850</name>
</gene>
<evidence type="ECO:0000313" key="4">
    <source>
        <dbReference type="Proteomes" id="UP000035017"/>
    </source>
</evidence>
<proteinExistence type="predicted"/>